<dbReference type="RefSeq" id="XP_029764164.1">
    <property type="nucleotide sequence ID" value="XM_029898859.1"/>
</dbReference>
<evidence type="ECO:0000313" key="1">
    <source>
        <dbReference type="EMBL" id="KEQ87977.1"/>
    </source>
</evidence>
<keyword evidence="2" id="KW-1185">Reference proteome</keyword>
<dbReference type="GeneID" id="40741165"/>
<dbReference type="AlphaFoldDB" id="A0A074Y188"/>
<protein>
    <submittedName>
        <fullName evidence="1">Uncharacterized protein</fullName>
    </submittedName>
</protein>
<accession>A0A074Y188</accession>
<name>A0A074Y188_AURPU</name>
<evidence type="ECO:0000313" key="2">
    <source>
        <dbReference type="Proteomes" id="UP000030706"/>
    </source>
</evidence>
<dbReference type="HOGENOM" id="CLU_1660379_0_0_1"/>
<gene>
    <name evidence="1" type="ORF">M438DRAFT_135677</name>
</gene>
<organism evidence="1 2">
    <name type="scientific">Aureobasidium pullulans EXF-150</name>
    <dbReference type="NCBI Taxonomy" id="1043002"/>
    <lineage>
        <taxon>Eukaryota</taxon>
        <taxon>Fungi</taxon>
        <taxon>Dikarya</taxon>
        <taxon>Ascomycota</taxon>
        <taxon>Pezizomycotina</taxon>
        <taxon>Dothideomycetes</taxon>
        <taxon>Dothideomycetidae</taxon>
        <taxon>Dothideales</taxon>
        <taxon>Saccotheciaceae</taxon>
        <taxon>Aureobasidium</taxon>
    </lineage>
</organism>
<sequence length="159" mass="17794">MRLHIQGLQRIASVTKLEISSMQATHYPTDADTPCMSTDSWPALLLISRTCQYQNQVPTAKSHAFMLPTIVPMIQTAMHARFRAAQATFFLREDLPKHLGPKKNSTLVELVSVKVMNRSTFNSLTLEIARCRDTRRNLDDGLCVYCETCVLATAVKVPG</sequence>
<dbReference type="EMBL" id="KL584976">
    <property type="protein sequence ID" value="KEQ87977.1"/>
    <property type="molecule type" value="Genomic_DNA"/>
</dbReference>
<reference evidence="1 2" key="1">
    <citation type="journal article" date="2014" name="BMC Genomics">
        <title>Genome sequencing of four Aureobasidium pullulans varieties: biotechnological potential, stress tolerance, and description of new species.</title>
        <authorList>
            <person name="Gostin Ar C."/>
            <person name="Ohm R.A."/>
            <person name="Kogej T."/>
            <person name="Sonjak S."/>
            <person name="Turk M."/>
            <person name="Zajc J."/>
            <person name="Zalar P."/>
            <person name="Grube M."/>
            <person name="Sun H."/>
            <person name="Han J."/>
            <person name="Sharma A."/>
            <person name="Chiniquy J."/>
            <person name="Ngan C.Y."/>
            <person name="Lipzen A."/>
            <person name="Barry K."/>
            <person name="Grigoriev I.V."/>
            <person name="Gunde-Cimerman N."/>
        </authorList>
    </citation>
    <scope>NUCLEOTIDE SEQUENCE [LARGE SCALE GENOMIC DNA]</scope>
    <source>
        <strain evidence="1 2">EXF-150</strain>
    </source>
</reference>
<proteinExistence type="predicted"/>
<dbReference type="Proteomes" id="UP000030706">
    <property type="component" value="Unassembled WGS sequence"/>
</dbReference>